<keyword evidence="1" id="KW-0472">Membrane</keyword>
<gene>
    <name evidence="2" type="ORF">JDN41_06190</name>
</gene>
<evidence type="ECO:0000256" key="1">
    <source>
        <dbReference type="SAM" id="Phobius"/>
    </source>
</evidence>
<dbReference type="EMBL" id="JAEMUK010000011">
    <property type="protein sequence ID" value="MBJ7543145.1"/>
    <property type="molecule type" value="Genomic_DNA"/>
</dbReference>
<dbReference type="AlphaFoldDB" id="A0A8I1KGW7"/>
<dbReference type="RefSeq" id="WP_037235064.1">
    <property type="nucleotide sequence ID" value="NZ_JAEMUK010000011.1"/>
</dbReference>
<evidence type="ECO:0000313" key="3">
    <source>
        <dbReference type="Proteomes" id="UP000623250"/>
    </source>
</evidence>
<sequence length="234" mass="25890">MDDKAFHNLWERVLLSTLYSLGILGLVGFSVWLAWSSLSDKKSLVPASVRSYVATSDGATLDRDAVKENFRRLLFSGAKPCAVREKKISDISACSVFGIQLGDSFSFVKRTVDGSGFFTEPATLHETCRNGRKQCQQRLHISNGNFTLSVEFEPEDVNPEDHTTASKITAILSPKDNPYATAQSLKPAFVSLFGRPDRSEEGKDYWGGPSADTIQLYGSDEKLWVVFQKHTRGG</sequence>
<evidence type="ECO:0000313" key="2">
    <source>
        <dbReference type="EMBL" id="MBJ7543145.1"/>
    </source>
</evidence>
<keyword evidence="3" id="KW-1185">Reference proteome</keyword>
<feature type="transmembrane region" description="Helical" evidence="1">
    <location>
        <begin position="12"/>
        <end position="35"/>
    </location>
</feature>
<organism evidence="2 3">
    <name type="scientific">Rhodomicrobium udaipurense</name>
    <dbReference type="NCBI Taxonomy" id="1202716"/>
    <lineage>
        <taxon>Bacteria</taxon>
        <taxon>Pseudomonadati</taxon>
        <taxon>Pseudomonadota</taxon>
        <taxon>Alphaproteobacteria</taxon>
        <taxon>Hyphomicrobiales</taxon>
        <taxon>Hyphomicrobiaceae</taxon>
        <taxon>Rhodomicrobium</taxon>
    </lineage>
</organism>
<keyword evidence="1" id="KW-0812">Transmembrane</keyword>
<name>A0A8I1KGW7_9HYPH</name>
<proteinExistence type="predicted"/>
<protein>
    <submittedName>
        <fullName evidence="2">Uncharacterized protein</fullName>
    </submittedName>
</protein>
<comment type="caution">
    <text evidence="2">The sequence shown here is derived from an EMBL/GenBank/DDBJ whole genome shotgun (WGS) entry which is preliminary data.</text>
</comment>
<dbReference type="Proteomes" id="UP000623250">
    <property type="component" value="Unassembled WGS sequence"/>
</dbReference>
<keyword evidence="1" id="KW-1133">Transmembrane helix</keyword>
<accession>A0A8I1KGW7</accession>
<reference evidence="2 3" key="1">
    <citation type="submission" date="2020-12" db="EMBL/GenBank/DDBJ databases">
        <title>Revised draft genomes of Rhodomicrobium vannielii ATCC 17100 and Rhodomicrobium udaipurense JA643.</title>
        <authorList>
            <person name="Conners E.M."/>
            <person name="Davenport E.J."/>
            <person name="Bose A."/>
        </authorList>
    </citation>
    <scope>NUCLEOTIDE SEQUENCE [LARGE SCALE GENOMIC DNA]</scope>
    <source>
        <strain evidence="2 3">JA643</strain>
    </source>
</reference>